<organism evidence="7 8">
    <name type="scientific">Candidatus Viadribacter manganicus</name>
    <dbReference type="NCBI Taxonomy" id="1759059"/>
    <lineage>
        <taxon>Bacteria</taxon>
        <taxon>Pseudomonadati</taxon>
        <taxon>Pseudomonadota</taxon>
        <taxon>Alphaproteobacteria</taxon>
        <taxon>Hyphomonadales</taxon>
        <taxon>Hyphomonadaceae</taxon>
        <taxon>Candidatus Viadribacter</taxon>
    </lineage>
</organism>
<keyword evidence="2 4" id="KW-0472">Membrane</keyword>
<dbReference type="InterPro" id="IPR006664">
    <property type="entry name" value="OMP_bac"/>
</dbReference>
<dbReference type="InterPro" id="IPR006665">
    <property type="entry name" value="OmpA-like"/>
</dbReference>
<evidence type="ECO:0000256" key="3">
    <source>
        <dbReference type="ARBA" id="ARBA00023237"/>
    </source>
</evidence>
<dbReference type="RefSeq" id="WP_066773990.1">
    <property type="nucleotide sequence ID" value="NZ_CP013244.1"/>
</dbReference>
<dbReference type="Proteomes" id="UP000092498">
    <property type="component" value="Chromosome"/>
</dbReference>
<proteinExistence type="predicted"/>
<dbReference type="Pfam" id="PF00691">
    <property type="entry name" value="OmpA"/>
    <property type="match status" value="1"/>
</dbReference>
<dbReference type="PRINTS" id="PR01021">
    <property type="entry name" value="OMPADOMAIN"/>
</dbReference>
<evidence type="ECO:0000256" key="2">
    <source>
        <dbReference type="ARBA" id="ARBA00023136"/>
    </source>
</evidence>
<keyword evidence="5" id="KW-0732">Signal</keyword>
<dbReference type="SUPFAM" id="SSF103088">
    <property type="entry name" value="OmpA-like"/>
    <property type="match status" value="1"/>
</dbReference>
<evidence type="ECO:0000313" key="7">
    <source>
        <dbReference type="EMBL" id="ANP47655.1"/>
    </source>
</evidence>
<dbReference type="EMBL" id="CP013244">
    <property type="protein sequence ID" value="ANP47655.1"/>
    <property type="molecule type" value="Genomic_DNA"/>
</dbReference>
<dbReference type="OrthoDB" id="9782229at2"/>
<dbReference type="InterPro" id="IPR050330">
    <property type="entry name" value="Bact_OuterMem_StrucFunc"/>
</dbReference>
<gene>
    <name evidence="7" type="ORF">ATE48_17990</name>
</gene>
<evidence type="ECO:0000256" key="1">
    <source>
        <dbReference type="ARBA" id="ARBA00004442"/>
    </source>
</evidence>
<comment type="subcellular location">
    <subcellularLocation>
        <location evidence="1">Cell outer membrane</location>
    </subcellularLocation>
</comment>
<dbReference type="PROSITE" id="PS51123">
    <property type="entry name" value="OMPA_2"/>
    <property type="match status" value="1"/>
</dbReference>
<evidence type="ECO:0000256" key="4">
    <source>
        <dbReference type="PROSITE-ProRule" id="PRU00473"/>
    </source>
</evidence>
<protein>
    <recommendedName>
        <fullName evidence="6">OmpA-like domain-containing protein</fullName>
    </recommendedName>
</protein>
<feature type="signal peptide" evidence="5">
    <location>
        <begin position="1"/>
        <end position="20"/>
    </location>
</feature>
<dbReference type="STRING" id="1759059.ATE48_17990"/>
<feature type="domain" description="OmpA-like" evidence="6">
    <location>
        <begin position="50"/>
        <end position="167"/>
    </location>
</feature>
<dbReference type="PANTHER" id="PTHR30329:SF21">
    <property type="entry name" value="LIPOPROTEIN YIAD-RELATED"/>
    <property type="match status" value="1"/>
</dbReference>
<evidence type="ECO:0000259" key="6">
    <source>
        <dbReference type="PROSITE" id="PS51123"/>
    </source>
</evidence>
<keyword evidence="8" id="KW-1185">Reference proteome</keyword>
<dbReference type="Gene3D" id="3.30.1330.60">
    <property type="entry name" value="OmpA-like domain"/>
    <property type="match status" value="1"/>
</dbReference>
<dbReference type="GO" id="GO:0009279">
    <property type="term" value="C:cell outer membrane"/>
    <property type="evidence" value="ECO:0007669"/>
    <property type="project" value="UniProtKB-SubCell"/>
</dbReference>
<name>A0A1B1AM90_9PROT</name>
<evidence type="ECO:0000256" key="5">
    <source>
        <dbReference type="SAM" id="SignalP"/>
    </source>
</evidence>
<feature type="chain" id="PRO_5008519020" description="OmpA-like domain-containing protein" evidence="5">
    <location>
        <begin position="21"/>
        <end position="172"/>
    </location>
</feature>
<accession>A0A1B1AM90</accession>
<evidence type="ECO:0000313" key="8">
    <source>
        <dbReference type="Proteomes" id="UP000092498"/>
    </source>
</evidence>
<dbReference type="KEGG" id="cbot:ATE48_17990"/>
<dbReference type="InterPro" id="IPR036737">
    <property type="entry name" value="OmpA-like_sf"/>
</dbReference>
<keyword evidence="3" id="KW-0998">Cell outer membrane</keyword>
<dbReference type="InParanoid" id="A0A1B1AM90"/>
<dbReference type="CDD" id="cd07185">
    <property type="entry name" value="OmpA_C-like"/>
    <property type="match status" value="1"/>
</dbReference>
<dbReference type="PANTHER" id="PTHR30329">
    <property type="entry name" value="STATOR ELEMENT OF FLAGELLAR MOTOR COMPLEX"/>
    <property type="match status" value="1"/>
</dbReference>
<reference evidence="7 8" key="1">
    <citation type="submission" date="2015-11" db="EMBL/GenBank/DDBJ databases">
        <title>Whole-Genome Sequence of Candidatus Oderbacter manganicum from the National Park Lower Oder Valley, Germany.</title>
        <authorList>
            <person name="Braun B."/>
            <person name="Liere K."/>
            <person name="Szewzyk U."/>
        </authorList>
    </citation>
    <scope>NUCLEOTIDE SEQUENCE [LARGE SCALE GENOMIC DNA]</scope>
    <source>
        <strain evidence="7 8">OTSz_A_272</strain>
    </source>
</reference>
<sequence>MRVALLAAAFLAASFSSAFAQDDMDRAERELRDAMAPAASQGAVVERVSPDEVRVRMPSDITFDFNRADVKYEFMPRISDLAHTLNRYPAMSVSIVGHADAIGSDEYNRRLSEWRAWSVSEVLAQFGVQQGRMRTSGMGEMAPIASNADEWGRARNRRVEISVRREPVYRDK</sequence>
<dbReference type="AlphaFoldDB" id="A0A1B1AM90"/>